<dbReference type="OrthoDB" id="5455928at2"/>
<accession>A0A4P8IMF9</accession>
<evidence type="ECO:0000313" key="2">
    <source>
        <dbReference type="Proteomes" id="UP000298656"/>
    </source>
</evidence>
<dbReference type="Proteomes" id="UP000298656">
    <property type="component" value="Chromosome 1"/>
</dbReference>
<dbReference type="EMBL" id="CP040077">
    <property type="protein sequence ID" value="QCP50148.1"/>
    <property type="molecule type" value="Genomic_DNA"/>
</dbReference>
<dbReference type="KEGG" id="tvl:FAZ95_13755"/>
<reference evidence="1 2" key="1">
    <citation type="submission" date="2019-05" db="EMBL/GenBank/DDBJ databases">
        <title>Burkholderia sp. DHOD12, isolated from subtropical forest soil.</title>
        <authorList>
            <person name="Gao Z.-H."/>
            <person name="Qiu L.-H."/>
        </authorList>
    </citation>
    <scope>NUCLEOTIDE SEQUENCE [LARGE SCALE GENOMIC DNA]</scope>
    <source>
        <strain evidence="1 2">DHOD12</strain>
    </source>
</reference>
<dbReference type="AlphaFoldDB" id="A0A4P8IMF9"/>
<organism evidence="1 2">
    <name type="scientific">Trinickia violacea</name>
    <dbReference type="NCBI Taxonomy" id="2571746"/>
    <lineage>
        <taxon>Bacteria</taxon>
        <taxon>Pseudomonadati</taxon>
        <taxon>Pseudomonadota</taxon>
        <taxon>Betaproteobacteria</taxon>
        <taxon>Burkholderiales</taxon>
        <taxon>Burkholderiaceae</taxon>
        <taxon>Trinickia</taxon>
    </lineage>
</organism>
<proteinExistence type="predicted"/>
<protein>
    <recommendedName>
        <fullName evidence="3">Tail fiber protein</fullName>
    </recommendedName>
</protein>
<name>A0A4P8IMF9_9BURK</name>
<evidence type="ECO:0000313" key="1">
    <source>
        <dbReference type="EMBL" id="QCP50148.1"/>
    </source>
</evidence>
<dbReference type="RefSeq" id="WP_137332967.1">
    <property type="nucleotide sequence ID" value="NZ_CP040077.1"/>
</dbReference>
<gene>
    <name evidence="1" type="ORF">FAZ95_13755</name>
</gene>
<keyword evidence="2" id="KW-1185">Reference proteome</keyword>
<sequence length="244" mass="25417">MQGFNINDVPAPGTTVQGQVIPPTGGGGWGTNCQPGVDGTTPDADFFNDLLGNLLRVLQAAGVAPTPNRYDDLLQAIEELIGASAQQLQTTISKLGPYVRQGGGANQGANQIYVGWRTTGGLAVTVDQTDLGNVVFEAELALDVANLNNSIGGVANALNADVNNLQGQINGLQNSINNKPQVAPNGIAAMSWSTTPAYGSSAGPTVVDDFLTIVFANGESRMIATTTQQSGNWFTPRNYTSFTF</sequence>
<evidence type="ECO:0008006" key="3">
    <source>
        <dbReference type="Google" id="ProtNLM"/>
    </source>
</evidence>